<dbReference type="InterPro" id="IPR008906">
    <property type="entry name" value="HATC_C_dom"/>
</dbReference>
<comment type="caution">
    <text evidence="2">The sequence shown here is derived from an EMBL/GenBank/DDBJ whole genome shotgun (WGS) entry which is preliminary data.</text>
</comment>
<dbReference type="PANTHER" id="PTHR32166:SF121">
    <property type="entry name" value="DUF659 DOMAIN-CONTAINING PROTEIN"/>
    <property type="match status" value="1"/>
</dbReference>
<sequence length="193" mass="22414">MNGVLEVITTKEIGSKSKLLHEARLFRDRLESFGRELALETSINPQPDKWWKLFGISAPNLQKLAIRILGQSSTSSGCQKNGSVFEQIHTKKRNRLEHQRLNDLIYVHYNFKLKDRSPRMERQHRCPREDDVDAIEDIEPVEDLEDDDDIDFLTFEQFNIDGNLHDISIGVGESGSNPRGVMYGEDEEWFRRV</sequence>
<dbReference type="SUPFAM" id="SSF53098">
    <property type="entry name" value="Ribonuclease H-like"/>
    <property type="match status" value="1"/>
</dbReference>
<gene>
    <name evidence="2" type="ORF">Slati_2771000</name>
</gene>
<dbReference type="Pfam" id="PF05699">
    <property type="entry name" value="Dimer_Tnp_hAT"/>
    <property type="match status" value="1"/>
</dbReference>
<dbReference type="GO" id="GO:0046983">
    <property type="term" value="F:protein dimerization activity"/>
    <property type="evidence" value="ECO:0007669"/>
    <property type="project" value="InterPro"/>
</dbReference>
<name>A0AAW2VXU3_9LAMI</name>
<proteinExistence type="predicted"/>
<protein>
    <recommendedName>
        <fullName evidence="1">HAT C-terminal dimerisation domain-containing protein</fullName>
    </recommendedName>
</protein>
<dbReference type="EMBL" id="JACGWN010000009">
    <property type="protein sequence ID" value="KAL0434367.1"/>
    <property type="molecule type" value="Genomic_DNA"/>
</dbReference>
<reference evidence="2" key="2">
    <citation type="journal article" date="2024" name="Plant">
        <title>Genomic evolution and insights into agronomic trait innovations of Sesamum species.</title>
        <authorList>
            <person name="Miao H."/>
            <person name="Wang L."/>
            <person name="Qu L."/>
            <person name="Liu H."/>
            <person name="Sun Y."/>
            <person name="Le M."/>
            <person name="Wang Q."/>
            <person name="Wei S."/>
            <person name="Zheng Y."/>
            <person name="Lin W."/>
            <person name="Duan Y."/>
            <person name="Cao H."/>
            <person name="Xiong S."/>
            <person name="Wang X."/>
            <person name="Wei L."/>
            <person name="Li C."/>
            <person name="Ma Q."/>
            <person name="Ju M."/>
            <person name="Zhao R."/>
            <person name="Li G."/>
            <person name="Mu C."/>
            <person name="Tian Q."/>
            <person name="Mei H."/>
            <person name="Zhang T."/>
            <person name="Gao T."/>
            <person name="Zhang H."/>
        </authorList>
    </citation>
    <scope>NUCLEOTIDE SEQUENCE</scope>
    <source>
        <strain evidence="2">KEN1</strain>
    </source>
</reference>
<accession>A0AAW2VXU3</accession>
<evidence type="ECO:0000313" key="2">
    <source>
        <dbReference type="EMBL" id="KAL0434367.1"/>
    </source>
</evidence>
<dbReference type="InterPro" id="IPR012337">
    <property type="entry name" value="RNaseH-like_sf"/>
</dbReference>
<organism evidence="2">
    <name type="scientific">Sesamum latifolium</name>
    <dbReference type="NCBI Taxonomy" id="2727402"/>
    <lineage>
        <taxon>Eukaryota</taxon>
        <taxon>Viridiplantae</taxon>
        <taxon>Streptophyta</taxon>
        <taxon>Embryophyta</taxon>
        <taxon>Tracheophyta</taxon>
        <taxon>Spermatophyta</taxon>
        <taxon>Magnoliopsida</taxon>
        <taxon>eudicotyledons</taxon>
        <taxon>Gunneridae</taxon>
        <taxon>Pentapetalae</taxon>
        <taxon>asterids</taxon>
        <taxon>lamiids</taxon>
        <taxon>Lamiales</taxon>
        <taxon>Pedaliaceae</taxon>
        <taxon>Sesamum</taxon>
    </lineage>
</organism>
<dbReference type="PANTHER" id="PTHR32166">
    <property type="entry name" value="OSJNBA0013A04.12 PROTEIN"/>
    <property type="match status" value="1"/>
</dbReference>
<feature type="domain" description="HAT C-terminal dimerisation" evidence="1">
    <location>
        <begin position="46"/>
        <end position="110"/>
    </location>
</feature>
<dbReference type="AlphaFoldDB" id="A0AAW2VXU3"/>
<evidence type="ECO:0000259" key="1">
    <source>
        <dbReference type="Pfam" id="PF05699"/>
    </source>
</evidence>
<reference evidence="2" key="1">
    <citation type="submission" date="2020-06" db="EMBL/GenBank/DDBJ databases">
        <authorList>
            <person name="Li T."/>
            <person name="Hu X."/>
            <person name="Zhang T."/>
            <person name="Song X."/>
            <person name="Zhang H."/>
            <person name="Dai N."/>
            <person name="Sheng W."/>
            <person name="Hou X."/>
            <person name="Wei L."/>
        </authorList>
    </citation>
    <scope>NUCLEOTIDE SEQUENCE</scope>
    <source>
        <strain evidence="2">KEN1</strain>
        <tissue evidence="2">Leaf</tissue>
    </source>
</reference>